<feature type="transmembrane region" description="Helical" evidence="1">
    <location>
        <begin position="44"/>
        <end position="64"/>
    </location>
</feature>
<protein>
    <submittedName>
        <fullName evidence="2">Uncharacterized protein</fullName>
    </submittedName>
</protein>
<dbReference type="Proteomes" id="UP001217089">
    <property type="component" value="Unassembled WGS sequence"/>
</dbReference>
<comment type="caution">
    <text evidence="2">The sequence shown here is derived from an EMBL/GenBank/DDBJ whole genome shotgun (WGS) entry which is preliminary data.</text>
</comment>
<dbReference type="EMBL" id="JARBDR010000903">
    <property type="protein sequence ID" value="KAJ8304394.1"/>
    <property type="molecule type" value="Genomic_DNA"/>
</dbReference>
<keyword evidence="1" id="KW-0472">Membrane</keyword>
<gene>
    <name evidence="2" type="ORF">KUTeg_017977</name>
</gene>
<evidence type="ECO:0000313" key="2">
    <source>
        <dbReference type="EMBL" id="KAJ8304394.1"/>
    </source>
</evidence>
<name>A0ABQ9EI08_TEGGR</name>
<proteinExistence type="predicted"/>
<accession>A0ABQ9EI08</accession>
<evidence type="ECO:0000256" key="1">
    <source>
        <dbReference type="SAM" id="Phobius"/>
    </source>
</evidence>
<reference evidence="2 3" key="1">
    <citation type="submission" date="2022-12" db="EMBL/GenBank/DDBJ databases">
        <title>Chromosome-level genome of Tegillarca granosa.</title>
        <authorList>
            <person name="Kim J."/>
        </authorList>
    </citation>
    <scope>NUCLEOTIDE SEQUENCE [LARGE SCALE GENOMIC DNA]</scope>
    <source>
        <strain evidence="2">Teg-2019</strain>
        <tissue evidence="2">Adductor muscle</tissue>
    </source>
</reference>
<evidence type="ECO:0000313" key="3">
    <source>
        <dbReference type="Proteomes" id="UP001217089"/>
    </source>
</evidence>
<keyword evidence="1" id="KW-1133">Transmembrane helix</keyword>
<organism evidence="2 3">
    <name type="scientific">Tegillarca granosa</name>
    <name type="common">Malaysian cockle</name>
    <name type="synonym">Anadara granosa</name>
    <dbReference type="NCBI Taxonomy" id="220873"/>
    <lineage>
        <taxon>Eukaryota</taxon>
        <taxon>Metazoa</taxon>
        <taxon>Spiralia</taxon>
        <taxon>Lophotrochozoa</taxon>
        <taxon>Mollusca</taxon>
        <taxon>Bivalvia</taxon>
        <taxon>Autobranchia</taxon>
        <taxon>Pteriomorphia</taxon>
        <taxon>Arcoida</taxon>
        <taxon>Arcoidea</taxon>
        <taxon>Arcidae</taxon>
        <taxon>Tegillarca</taxon>
    </lineage>
</organism>
<sequence length="79" mass="9139">MVGLFDLRFYSIQPYLSGVVYTLRLEDQGILTFGNRVYFLGRGLVLWPCTAHFQLLLNLFCRMVTTLMMNILSMGEQVI</sequence>
<keyword evidence="3" id="KW-1185">Reference proteome</keyword>
<keyword evidence="1" id="KW-0812">Transmembrane</keyword>